<dbReference type="SUPFAM" id="SSF55920">
    <property type="entry name" value="Creatinase/aminopeptidase"/>
    <property type="match status" value="1"/>
</dbReference>
<dbReference type="eggNOG" id="KOG2738">
    <property type="taxonomic scope" value="Eukaryota"/>
</dbReference>
<evidence type="ECO:0000313" key="2">
    <source>
        <dbReference type="EnsemblPlants" id="Bo3g153720.1"/>
    </source>
</evidence>
<dbReference type="InterPro" id="IPR036005">
    <property type="entry name" value="Creatinase/aminopeptidase-like"/>
</dbReference>
<dbReference type="EnsemblPlants" id="Bo3g153720.1">
    <property type="protein sequence ID" value="Bo3g153720.1"/>
    <property type="gene ID" value="Bo3g153720"/>
</dbReference>
<name>A0A0D3BJW8_BRAOL</name>
<reference evidence="2 3" key="1">
    <citation type="journal article" date="2014" name="Genome Biol.">
        <title>Transcriptome and methylome profiling reveals relics of genome dominance in the mesopolyploid Brassica oleracea.</title>
        <authorList>
            <person name="Parkin I.A."/>
            <person name="Koh C."/>
            <person name="Tang H."/>
            <person name="Robinson S.J."/>
            <person name="Kagale S."/>
            <person name="Clarke W.E."/>
            <person name="Town C.D."/>
            <person name="Nixon J."/>
            <person name="Krishnakumar V."/>
            <person name="Bidwell S.L."/>
            <person name="Denoeud F."/>
            <person name="Belcram H."/>
            <person name="Links M.G."/>
            <person name="Just J."/>
            <person name="Clarke C."/>
            <person name="Bender T."/>
            <person name="Huebert T."/>
            <person name="Mason A.S."/>
            <person name="Pires J.C."/>
            <person name="Barker G."/>
            <person name="Moore J."/>
            <person name="Walley P.G."/>
            <person name="Manoli S."/>
            <person name="Batley J."/>
            <person name="Edwards D."/>
            <person name="Nelson M.N."/>
            <person name="Wang X."/>
            <person name="Paterson A.H."/>
            <person name="King G."/>
            <person name="Bancroft I."/>
            <person name="Chalhoub B."/>
            <person name="Sharpe A.G."/>
        </authorList>
    </citation>
    <scope>NUCLEOTIDE SEQUENCE</scope>
    <source>
        <strain evidence="2 3">cv. TO1000</strain>
    </source>
</reference>
<keyword evidence="3" id="KW-1185">Reference proteome</keyword>
<evidence type="ECO:0000313" key="3">
    <source>
        <dbReference type="Proteomes" id="UP000032141"/>
    </source>
</evidence>
<dbReference type="Proteomes" id="UP000032141">
    <property type="component" value="Chromosome C3"/>
</dbReference>
<dbReference type="Gramene" id="Bo3g153720.1">
    <property type="protein sequence ID" value="Bo3g153720.1"/>
    <property type="gene ID" value="Bo3g153720"/>
</dbReference>
<accession>A0A0D3BJW8</accession>
<dbReference type="PANTHER" id="PTHR43330:SF8">
    <property type="entry name" value="METHIONINE AMINOPEPTIDASE 1D, MITOCHONDRIAL"/>
    <property type="match status" value="1"/>
</dbReference>
<protein>
    <recommendedName>
        <fullName evidence="1">Peptidase M24 domain-containing protein</fullName>
    </recommendedName>
</protein>
<organism evidence="2 3">
    <name type="scientific">Brassica oleracea var. oleracea</name>
    <dbReference type="NCBI Taxonomy" id="109376"/>
    <lineage>
        <taxon>Eukaryota</taxon>
        <taxon>Viridiplantae</taxon>
        <taxon>Streptophyta</taxon>
        <taxon>Embryophyta</taxon>
        <taxon>Tracheophyta</taxon>
        <taxon>Spermatophyta</taxon>
        <taxon>Magnoliopsida</taxon>
        <taxon>eudicotyledons</taxon>
        <taxon>Gunneridae</taxon>
        <taxon>Pentapetalae</taxon>
        <taxon>rosids</taxon>
        <taxon>malvids</taxon>
        <taxon>Brassicales</taxon>
        <taxon>Brassicaceae</taxon>
        <taxon>Brassiceae</taxon>
        <taxon>Brassica</taxon>
    </lineage>
</organism>
<dbReference type="STRING" id="109376.A0A0D3BJW8"/>
<dbReference type="GO" id="GO:0009507">
    <property type="term" value="C:chloroplast"/>
    <property type="evidence" value="ECO:0007669"/>
    <property type="project" value="TreeGrafter"/>
</dbReference>
<feature type="domain" description="Peptidase M24" evidence="1">
    <location>
        <begin position="169"/>
        <end position="268"/>
    </location>
</feature>
<proteinExistence type="predicted"/>
<dbReference type="AlphaFoldDB" id="A0A0D3BJW8"/>
<sequence length="277" mass="31110">MATAKSLQRRIFSSFIGNNSIRSTQPLLHLFRIDLGIHHILRNEDEVIDGNRKRLKPGNVSPRRPVPAHITKPPYVESFTVPGISSGLQIHDKKARVREYAGTLVKVVWWWDKVSYFLLMLLYILLQNIVFVSIQQPGVSTDEIDEAVYSMIIENGAYPSPLGYGGDKEVTKESLEKAISICGPGVEYKKIGKTIHDHADKHKYGVVRQFVGHGNNEAGRMVLNQTFTIEPMLTIGSIKPVMWDDNWTVVTEDASLSAQFEHTILITKDGAEILTNC</sequence>
<dbReference type="Pfam" id="PF00557">
    <property type="entry name" value="Peptidase_M24"/>
    <property type="match status" value="1"/>
</dbReference>
<dbReference type="OMA" id="HGNNSIR"/>
<dbReference type="HOGENOM" id="CLU_015857_1_5_1"/>
<dbReference type="PANTHER" id="PTHR43330">
    <property type="entry name" value="METHIONINE AMINOPEPTIDASE"/>
    <property type="match status" value="1"/>
</dbReference>
<reference evidence="2" key="2">
    <citation type="submission" date="2015-03" db="UniProtKB">
        <authorList>
            <consortium name="EnsemblPlants"/>
        </authorList>
    </citation>
    <scope>IDENTIFICATION</scope>
</reference>
<dbReference type="Gene3D" id="3.90.230.10">
    <property type="entry name" value="Creatinase/methionine aminopeptidase superfamily"/>
    <property type="match status" value="2"/>
</dbReference>
<dbReference type="GO" id="GO:0070006">
    <property type="term" value="F:metalloaminopeptidase activity"/>
    <property type="evidence" value="ECO:0007669"/>
    <property type="project" value="TreeGrafter"/>
</dbReference>
<evidence type="ECO:0000259" key="1">
    <source>
        <dbReference type="Pfam" id="PF00557"/>
    </source>
</evidence>
<dbReference type="InterPro" id="IPR000994">
    <property type="entry name" value="Pept_M24"/>
</dbReference>